<reference evidence="2 3" key="1">
    <citation type="submission" date="2021-03" db="EMBL/GenBank/DDBJ databases">
        <title>Sequencing the genomes of 1000 actinobacteria strains.</title>
        <authorList>
            <person name="Klenk H.-P."/>
        </authorList>
    </citation>
    <scope>NUCLEOTIDE SEQUENCE [LARGE SCALE GENOMIC DNA]</scope>
    <source>
        <strain evidence="2 3">DSM 46670</strain>
    </source>
</reference>
<keyword evidence="3" id="KW-1185">Reference proteome</keyword>
<dbReference type="Proteomes" id="UP001519332">
    <property type="component" value="Unassembled WGS sequence"/>
</dbReference>
<feature type="transmembrane region" description="Helical" evidence="1">
    <location>
        <begin position="7"/>
        <end position="31"/>
    </location>
</feature>
<comment type="caution">
    <text evidence="2">The sequence shown here is derived from an EMBL/GenBank/DDBJ whole genome shotgun (WGS) entry which is preliminary data.</text>
</comment>
<evidence type="ECO:0000313" key="2">
    <source>
        <dbReference type="EMBL" id="MBP2329733.1"/>
    </source>
</evidence>
<dbReference type="EMBL" id="JAGINW010000001">
    <property type="protein sequence ID" value="MBP2329733.1"/>
    <property type="molecule type" value="Genomic_DNA"/>
</dbReference>
<keyword evidence="1" id="KW-0812">Transmembrane</keyword>
<accession>A0ABS4TZB4</accession>
<evidence type="ECO:0000256" key="1">
    <source>
        <dbReference type="SAM" id="Phobius"/>
    </source>
</evidence>
<keyword evidence="1" id="KW-0472">Membrane</keyword>
<keyword evidence="1" id="KW-1133">Transmembrane helix</keyword>
<organism evidence="2 3">
    <name type="scientific">Kibdelosporangium banguiense</name>
    <dbReference type="NCBI Taxonomy" id="1365924"/>
    <lineage>
        <taxon>Bacteria</taxon>
        <taxon>Bacillati</taxon>
        <taxon>Actinomycetota</taxon>
        <taxon>Actinomycetes</taxon>
        <taxon>Pseudonocardiales</taxon>
        <taxon>Pseudonocardiaceae</taxon>
        <taxon>Kibdelosporangium</taxon>
    </lineage>
</organism>
<name>A0ABS4TZB4_9PSEU</name>
<sequence length="143" mass="15225">MPVRSRTWIAASGGLARLVVILGLLVGLTALQGTHSREAFRPLAHAAMCPTTVHGADAGTEQIISPHGAAVLYDADTAHTSEPHFPGVIGMCAVLLVAVLFLLISIVRPGFLGFAFWRAGPQRAVKRREHRAPSLAMICVLRT</sequence>
<protein>
    <recommendedName>
        <fullName evidence="4">DUF2752 domain-containing protein</fullName>
    </recommendedName>
</protein>
<feature type="transmembrane region" description="Helical" evidence="1">
    <location>
        <begin position="88"/>
        <end position="117"/>
    </location>
</feature>
<proteinExistence type="predicted"/>
<dbReference type="RefSeq" id="WP_209646448.1">
    <property type="nucleotide sequence ID" value="NZ_JAGINW010000001.1"/>
</dbReference>
<evidence type="ECO:0008006" key="4">
    <source>
        <dbReference type="Google" id="ProtNLM"/>
    </source>
</evidence>
<evidence type="ECO:0000313" key="3">
    <source>
        <dbReference type="Proteomes" id="UP001519332"/>
    </source>
</evidence>
<gene>
    <name evidence="2" type="ORF">JOF56_010118</name>
</gene>